<dbReference type="AlphaFoldDB" id="A0A1A8HSV5"/>
<accession>A0A1A8HSV5</accession>
<feature type="non-terminal residue" evidence="1">
    <location>
        <position position="1"/>
    </location>
</feature>
<dbReference type="EMBL" id="HAED01001641">
    <property type="protein sequence ID" value="SBQ87486.1"/>
    <property type="molecule type" value="Transcribed_RNA"/>
</dbReference>
<sequence>SDRRAPNSVDQLSFSYTMCKMDSSTESDSEISPKWSDTSTLGCVSRTSQRASTYKSAGRHASYSLFLDPYDGSSEDSDESNISSRLRQQGKMCGCRLSGRRRRPVLHHSAKLVKNGMTGSLIAQQTTVPDPGDVQRKCRSDSELWDCGLDTLSSYSDRDGCGNMTEERAPCSLMDIQTIDVELQLNDFPISGLPISSKGSSCQMLNCCSERSCVSCDGSLSKRKVDRSGADAAELGLRKRQCVLNMENK</sequence>
<name>A0A1A8HSV5_NOTKU</name>
<reference evidence="1" key="1">
    <citation type="submission" date="2016-05" db="EMBL/GenBank/DDBJ databases">
        <authorList>
            <person name="Lavstsen T."/>
            <person name="Jespersen J.S."/>
        </authorList>
    </citation>
    <scope>NUCLEOTIDE SEQUENCE</scope>
    <source>
        <tissue evidence="1">Brain</tissue>
    </source>
</reference>
<organism evidence="1">
    <name type="scientific">Nothobranchius kuhntae</name>
    <name type="common">Beira killifish</name>
    <dbReference type="NCBI Taxonomy" id="321403"/>
    <lineage>
        <taxon>Eukaryota</taxon>
        <taxon>Metazoa</taxon>
        <taxon>Chordata</taxon>
        <taxon>Craniata</taxon>
        <taxon>Vertebrata</taxon>
        <taxon>Euteleostomi</taxon>
        <taxon>Actinopterygii</taxon>
        <taxon>Neopterygii</taxon>
        <taxon>Teleostei</taxon>
        <taxon>Neoteleostei</taxon>
        <taxon>Acanthomorphata</taxon>
        <taxon>Ovalentaria</taxon>
        <taxon>Atherinomorphae</taxon>
        <taxon>Cyprinodontiformes</taxon>
        <taxon>Nothobranchiidae</taxon>
        <taxon>Nothobranchius</taxon>
    </lineage>
</organism>
<protein>
    <submittedName>
        <fullName evidence="1">Uncharacterized protein</fullName>
    </submittedName>
</protein>
<reference evidence="1" key="2">
    <citation type="submission" date="2016-06" db="EMBL/GenBank/DDBJ databases">
        <title>The genome of a short-lived fish provides insights into sex chromosome evolution and the genetic control of aging.</title>
        <authorList>
            <person name="Reichwald K."/>
            <person name="Felder M."/>
            <person name="Petzold A."/>
            <person name="Koch P."/>
            <person name="Groth M."/>
            <person name="Platzer M."/>
        </authorList>
    </citation>
    <scope>NUCLEOTIDE SEQUENCE</scope>
    <source>
        <tissue evidence="1">Brain</tissue>
    </source>
</reference>
<gene>
    <name evidence="1" type="primary">Nfu_g_1_015299</name>
</gene>
<evidence type="ECO:0000313" key="1">
    <source>
        <dbReference type="EMBL" id="SBQ87486.1"/>
    </source>
</evidence>
<proteinExistence type="predicted"/>